<name>A0A1I2ID94_9BACT</name>
<dbReference type="RefSeq" id="WP_096326538.1">
    <property type="nucleotide sequence ID" value="NZ_FOMX01000061.1"/>
</dbReference>
<gene>
    <name evidence="1" type="ORF">SAMN02745121_08581</name>
</gene>
<dbReference type="EMBL" id="FOMX01000061">
    <property type="protein sequence ID" value="SFF39618.1"/>
    <property type="molecule type" value="Genomic_DNA"/>
</dbReference>
<evidence type="ECO:0000313" key="1">
    <source>
        <dbReference type="EMBL" id="SFF39618.1"/>
    </source>
</evidence>
<proteinExistence type="predicted"/>
<dbReference type="STRING" id="54.SAMN02745121_08581"/>
<dbReference type="InterPro" id="IPR026391">
    <property type="entry name" value="Cas_GSU0052"/>
</dbReference>
<dbReference type="OrthoDB" id="129560at2"/>
<dbReference type="Proteomes" id="UP000199400">
    <property type="component" value="Unassembled WGS sequence"/>
</dbReference>
<evidence type="ECO:0000313" key="2">
    <source>
        <dbReference type="Proteomes" id="UP000199400"/>
    </source>
</evidence>
<dbReference type="NCBIfam" id="TIGR04106">
    <property type="entry name" value="cas8c_GSU0052"/>
    <property type="match status" value="1"/>
</dbReference>
<keyword evidence="2" id="KW-1185">Reference proteome</keyword>
<reference evidence="2" key="1">
    <citation type="submission" date="2016-10" db="EMBL/GenBank/DDBJ databases">
        <authorList>
            <person name="Varghese N."/>
            <person name="Submissions S."/>
        </authorList>
    </citation>
    <scope>NUCLEOTIDE SEQUENCE [LARGE SCALE GENOMIC DNA]</scope>
    <source>
        <strain evidence="2">ATCC 25963</strain>
    </source>
</reference>
<accession>A0A1I2ID94</accession>
<protein>
    <submittedName>
        <fullName evidence="1">CRISPR-associated protein Csx14</fullName>
    </submittedName>
</protein>
<sequence length="290" mass="31218">MADASIPVDLFNPGQVFACLGIVEAAATLLGEAEAAFDWTGESRFHVRSPGPAHPIAAVLAFLADAEVVAEVPHESTLATGWKSGWGRVESLGPVEPYPYPEPGSVATLRAALCVGSRRLVLDHWGDVKRDNVKFWAGSGGYPGAALARDALALVRDRLDDAVNDPFAVAAPQSSSFRLDWRRDYIPMEIGFSLNEHGGRIETVGYPLVELLGALGLGHARPQRLDRLAYRYGALGRTSTIAWYPPCLLRAALGGAPLPFPLRRFHMSLGWPGQEGQARSITTVIEESPT</sequence>
<organism evidence="1 2">
    <name type="scientific">Nannocystis exedens</name>
    <dbReference type="NCBI Taxonomy" id="54"/>
    <lineage>
        <taxon>Bacteria</taxon>
        <taxon>Pseudomonadati</taxon>
        <taxon>Myxococcota</taxon>
        <taxon>Polyangia</taxon>
        <taxon>Nannocystales</taxon>
        <taxon>Nannocystaceae</taxon>
        <taxon>Nannocystis</taxon>
    </lineage>
</organism>
<dbReference type="AlphaFoldDB" id="A0A1I2ID94"/>